<accession>Q97L05</accession>
<dbReference type="HOGENOM" id="CLU_1802691_0_0_9"/>
<evidence type="ECO:0000313" key="3">
    <source>
        <dbReference type="Proteomes" id="UP000000814"/>
    </source>
</evidence>
<feature type="transmembrane region" description="Helical" evidence="1">
    <location>
        <begin position="6"/>
        <end position="25"/>
    </location>
</feature>
<dbReference type="GeneID" id="44997272"/>
<keyword evidence="1" id="KW-0812">Transmembrane</keyword>
<dbReference type="AlphaFoldDB" id="Q97L05"/>
<dbReference type="EMBL" id="AE001437">
    <property type="protein sequence ID" value="AAK78737.1"/>
    <property type="molecule type" value="Genomic_DNA"/>
</dbReference>
<organism evidence="2 3">
    <name type="scientific">Clostridium acetobutylicum (strain ATCC 824 / DSM 792 / JCM 1419 / IAM 19013 / LMG 5710 / NBRC 13948 / NRRL B-527 / VKM B-1787 / 2291 / W)</name>
    <dbReference type="NCBI Taxonomy" id="272562"/>
    <lineage>
        <taxon>Bacteria</taxon>
        <taxon>Bacillati</taxon>
        <taxon>Bacillota</taxon>
        <taxon>Clostridia</taxon>
        <taxon>Eubacteriales</taxon>
        <taxon>Clostridiaceae</taxon>
        <taxon>Clostridium</taxon>
    </lineage>
</organism>
<dbReference type="Proteomes" id="UP000000814">
    <property type="component" value="Chromosome"/>
</dbReference>
<proteinExistence type="predicted"/>
<reference evidence="2 3" key="1">
    <citation type="journal article" date="2001" name="J. Bacteriol.">
        <title>Genome sequence and comparative analysis of the solvent-producing bacterium Clostridium acetobutylicum.</title>
        <authorList>
            <person name="Nolling J."/>
            <person name="Breton G."/>
            <person name="Omelchenko M.V."/>
            <person name="Makarova K.S."/>
            <person name="Zeng Q."/>
            <person name="Gibson R."/>
            <person name="Lee H.M."/>
            <person name="Dubois J."/>
            <person name="Qiu D."/>
            <person name="Hitti J."/>
            <person name="Wolf Y.I."/>
            <person name="Tatusov R.L."/>
            <person name="Sabathe F."/>
            <person name="Doucette-Stamm L."/>
            <person name="Soucaille P."/>
            <person name="Daly M.J."/>
            <person name="Bennett G.N."/>
            <person name="Koonin E.V."/>
            <person name="Smith D.R."/>
        </authorList>
    </citation>
    <scope>NUCLEOTIDE SEQUENCE [LARGE SCALE GENOMIC DNA]</scope>
    <source>
        <strain evidence="3">ATCC 824 / DSM 792 / JCM 1419 / LMG 5710 / VKM B-1787</strain>
    </source>
</reference>
<dbReference type="KEGG" id="cac:CA_C0761"/>
<name>Q97L05_CLOAB</name>
<keyword evidence="3" id="KW-1185">Reference proteome</keyword>
<keyword evidence="1" id="KW-0472">Membrane</keyword>
<feature type="transmembrane region" description="Helical" evidence="1">
    <location>
        <begin position="121"/>
        <end position="142"/>
    </location>
</feature>
<sequence>MIIILIMSPFIVIGLIPLLVGLHYYNEGKKYASESKIIEGEIVDIVKGVKVLDSPQSWCPVIKYWDERSNSYLLYKSSTGHTLKSKYTIGNKIELRHLYTDKGVDIRANTPMDVYGLSRQFMVVGAIITSISVIIMIAFLIIL</sequence>
<dbReference type="STRING" id="272562.CA_C0761"/>
<evidence type="ECO:0000256" key="1">
    <source>
        <dbReference type="SAM" id="Phobius"/>
    </source>
</evidence>
<protein>
    <submittedName>
        <fullName evidence="2">Predicted membrane protein</fullName>
    </submittedName>
</protein>
<dbReference type="RefSeq" id="WP_010964079.1">
    <property type="nucleotide sequence ID" value="NC_003030.1"/>
</dbReference>
<keyword evidence="1" id="KW-1133">Transmembrane helix</keyword>
<evidence type="ECO:0000313" key="2">
    <source>
        <dbReference type="EMBL" id="AAK78737.1"/>
    </source>
</evidence>
<dbReference type="PIR" id="F96993">
    <property type="entry name" value="F96993"/>
</dbReference>
<gene>
    <name evidence="2" type="ordered locus">CA_C0761</name>
</gene>